<evidence type="ECO:0000313" key="1">
    <source>
        <dbReference type="EMBL" id="KAF3854076.1"/>
    </source>
</evidence>
<sequence length="106" mass="11621">MQVEVWLGGVDGALDRMDQEQGPLLALNLVEGGHRGAVGVHQQLGQIRLQQSLSQLVDGDLADFPHRHDDVVVPLQSLANFNTHQRVQAQVSQRGIRVQAAHIPHT</sequence>
<keyword evidence="2" id="KW-1185">Reference proteome</keyword>
<dbReference type="Proteomes" id="UP000518266">
    <property type="component" value="Unassembled WGS sequence"/>
</dbReference>
<dbReference type="EMBL" id="JAAKFY010000008">
    <property type="protein sequence ID" value="KAF3854076.1"/>
    <property type="molecule type" value="Genomic_DNA"/>
</dbReference>
<name>A0A7J5YXC2_DISMA</name>
<dbReference type="OrthoDB" id="10596400at2759"/>
<comment type="caution">
    <text evidence="1">The sequence shown here is derived from an EMBL/GenBank/DDBJ whole genome shotgun (WGS) entry which is preliminary data.</text>
</comment>
<reference evidence="1 2" key="1">
    <citation type="submission" date="2020-03" db="EMBL/GenBank/DDBJ databases">
        <title>Dissostichus mawsoni Genome sequencing and assembly.</title>
        <authorList>
            <person name="Park H."/>
        </authorList>
    </citation>
    <scope>NUCLEOTIDE SEQUENCE [LARGE SCALE GENOMIC DNA]</scope>
    <source>
        <strain evidence="1">DM0001</strain>
        <tissue evidence="1">Muscle</tissue>
    </source>
</reference>
<evidence type="ECO:0000313" key="2">
    <source>
        <dbReference type="Proteomes" id="UP000518266"/>
    </source>
</evidence>
<proteinExistence type="predicted"/>
<accession>A0A7J5YXC2</accession>
<organism evidence="1 2">
    <name type="scientific">Dissostichus mawsoni</name>
    <name type="common">Antarctic cod</name>
    <dbReference type="NCBI Taxonomy" id="36200"/>
    <lineage>
        <taxon>Eukaryota</taxon>
        <taxon>Metazoa</taxon>
        <taxon>Chordata</taxon>
        <taxon>Craniata</taxon>
        <taxon>Vertebrata</taxon>
        <taxon>Euteleostomi</taxon>
        <taxon>Actinopterygii</taxon>
        <taxon>Neopterygii</taxon>
        <taxon>Teleostei</taxon>
        <taxon>Neoteleostei</taxon>
        <taxon>Acanthomorphata</taxon>
        <taxon>Eupercaria</taxon>
        <taxon>Perciformes</taxon>
        <taxon>Notothenioidei</taxon>
        <taxon>Nototheniidae</taxon>
        <taxon>Dissostichus</taxon>
    </lineage>
</organism>
<dbReference type="AlphaFoldDB" id="A0A7J5YXC2"/>
<gene>
    <name evidence="1" type="ORF">F7725_014764</name>
</gene>
<protein>
    <submittedName>
        <fullName evidence="1">Uncharacterized protein</fullName>
    </submittedName>
</protein>